<protein>
    <recommendedName>
        <fullName evidence="3">NERD domain-containing protein</fullName>
    </recommendedName>
</protein>
<evidence type="ECO:0000313" key="2">
    <source>
        <dbReference type="Proteomes" id="UP000323671"/>
    </source>
</evidence>
<dbReference type="EMBL" id="CP022579">
    <property type="protein sequence ID" value="QEL65693.1"/>
    <property type="molecule type" value="Genomic_DNA"/>
</dbReference>
<keyword evidence="2" id="KW-1185">Reference proteome</keyword>
<gene>
    <name evidence="1" type="ORF">OTERR_22170</name>
</gene>
<organism evidence="1 2">
    <name type="scientific">Oryzomicrobium terrae</name>
    <dbReference type="NCBI Taxonomy" id="1735038"/>
    <lineage>
        <taxon>Bacteria</taxon>
        <taxon>Pseudomonadati</taxon>
        <taxon>Pseudomonadota</taxon>
        <taxon>Betaproteobacteria</taxon>
        <taxon>Rhodocyclales</taxon>
        <taxon>Rhodocyclaceae</taxon>
        <taxon>Oryzomicrobium</taxon>
    </lineage>
</organism>
<dbReference type="Proteomes" id="UP000323671">
    <property type="component" value="Chromosome"/>
</dbReference>
<name>A0A5C1E9Y2_9RHOO</name>
<accession>A0A5C1E9Y2</accession>
<sequence length="509" mass="58351">MTSSITEIDIYDLYKPLRNHIRTLDLQALLELIHGIQRGYENSVEIKFRTPLGNTWNIFRWELHILAREALLHASQGNGSKQPSLQDIFKLINAVRHISNEISKKTINSGMSAMRSLHPLIHQQARWQNTRDWDRFYRIFRIYSHKDIHQLLHAVLGVRLTTIYTLTFAIAGSAQRSTPRILSTTDYTLMGISAAERDAYFAMVSASHASLRESIKVSAQYNERWAFTWNPLEATPLVQLRPHRPNEYLCPLPELLLRRATDSLFFDLINEESFSNPYGAAFQNYVGDVLRAQFKEPTHCVQEEREYSVNSNRKHGIDWIVSDTTGHIMLECKTRRIRVDAKAVADGDPLTKAIENLTEAVVQHYKNIHDALAGKTSWIPDGKPIYPIIVTLDDWYLCAPHVVEMLQSHVHAQLCIINLDRLLESSPFIVTSIAEFEQTGQAMAKIGINQFCSSCIQLPNRHFGLYLHASQAFPNTKVEYQRLFAKSDQEMFGHLAHLMNLPEASEYEV</sequence>
<dbReference type="KEGG" id="otr:OTERR_22170"/>
<dbReference type="AlphaFoldDB" id="A0A5C1E9Y2"/>
<reference evidence="1 2" key="1">
    <citation type="submission" date="2017-07" db="EMBL/GenBank/DDBJ databases">
        <title>Complete genome sequence of Oryzomicrobium terrae TPP412.</title>
        <authorList>
            <person name="Chiu L.-W."/>
            <person name="Lo K.-J."/>
            <person name="Tsai Y.-M."/>
            <person name="Lin S.-S."/>
            <person name="Kuo C.-H."/>
            <person name="Liu C.-T."/>
        </authorList>
    </citation>
    <scope>NUCLEOTIDE SEQUENCE [LARGE SCALE GENOMIC DNA]</scope>
    <source>
        <strain evidence="1 2">TPP412</strain>
    </source>
</reference>
<evidence type="ECO:0008006" key="3">
    <source>
        <dbReference type="Google" id="ProtNLM"/>
    </source>
</evidence>
<proteinExistence type="predicted"/>
<evidence type="ECO:0000313" key="1">
    <source>
        <dbReference type="EMBL" id="QEL65693.1"/>
    </source>
</evidence>
<dbReference type="RefSeq" id="WP_149425812.1">
    <property type="nucleotide sequence ID" value="NZ_CP022579.1"/>
</dbReference>